<feature type="compositionally biased region" description="Polar residues" evidence="1">
    <location>
        <begin position="80"/>
        <end position="89"/>
    </location>
</feature>
<evidence type="ECO:0000256" key="1">
    <source>
        <dbReference type="SAM" id="MobiDB-lite"/>
    </source>
</evidence>
<dbReference type="EMBL" id="CP136896">
    <property type="protein sequence ID" value="WOL12929.1"/>
    <property type="molecule type" value="Genomic_DNA"/>
</dbReference>
<evidence type="ECO:0000313" key="2">
    <source>
        <dbReference type="EMBL" id="WOL12929.1"/>
    </source>
</evidence>
<dbReference type="AlphaFoldDB" id="A0AAQ3QIY3"/>
<accession>A0AAQ3QIY3</accession>
<dbReference type="Proteomes" id="UP001327560">
    <property type="component" value="Chromosome 7"/>
</dbReference>
<sequence>MTVNSNSMNADKDMTGVNFANSLASIEKITVSNDADKIDPTYGPWVRVTRKPRRKSFQHSDNSKDSVAMENNDFDRGIDTRNNLESPHYNSGIPDTPRFTNPFDPKHNQGADIAQDSSLVNILIAFDSSNHSSDVNPKELGFSHLVSRVTPSLMKFNSAPNPKPLDKKSKDKGKSITMHAGYGKISKFEVNKNLANLDNLLNLKKKRIRNFFDQLDMEIDYTPFTLLPVHDDMPLHENILNKSPDSGQGM</sequence>
<protein>
    <submittedName>
        <fullName evidence="2">Uncharacterized protein</fullName>
    </submittedName>
</protein>
<feature type="region of interest" description="Disordered" evidence="1">
    <location>
        <begin position="52"/>
        <end position="101"/>
    </location>
</feature>
<gene>
    <name evidence="2" type="ORF">Cni_G21698</name>
</gene>
<name>A0AAQ3QIY3_9LILI</name>
<organism evidence="2 3">
    <name type="scientific">Canna indica</name>
    <name type="common">Indian-shot</name>
    <dbReference type="NCBI Taxonomy" id="4628"/>
    <lineage>
        <taxon>Eukaryota</taxon>
        <taxon>Viridiplantae</taxon>
        <taxon>Streptophyta</taxon>
        <taxon>Embryophyta</taxon>
        <taxon>Tracheophyta</taxon>
        <taxon>Spermatophyta</taxon>
        <taxon>Magnoliopsida</taxon>
        <taxon>Liliopsida</taxon>
        <taxon>Zingiberales</taxon>
        <taxon>Cannaceae</taxon>
        <taxon>Canna</taxon>
    </lineage>
</organism>
<evidence type="ECO:0000313" key="3">
    <source>
        <dbReference type="Proteomes" id="UP001327560"/>
    </source>
</evidence>
<keyword evidence="3" id="KW-1185">Reference proteome</keyword>
<reference evidence="2 3" key="1">
    <citation type="submission" date="2023-10" db="EMBL/GenBank/DDBJ databases">
        <title>Chromosome-scale genome assembly provides insights into flower coloration mechanisms of Canna indica.</title>
        <authorList>
            <person name="Li C."/>
        </authorList>
    </citation>
    <scope>NUCLEOTIDE SEQUENCE [LARGE SCALE GENOMIC DNA]</scope>
    <source>
        <tissue evidence="2">Flower</tissue>
    </source>
</reference>
<proteinExistence type="predicted"/>